<evidence type="ECO:0000256" key="2">
    <source>
        <dbReference type="ARBA" id="ARBA00022722"/>
    </source>
</evidence>
<comment type="similarity">
    <text evidence="1">Belongs to the EndA/NucM nuclease family.</text>
</comment>
<evidence type="ECO:0000313" key="5">
    <source>
        <dbReference type="EMBL" id="KTC83721.1"/>
    </source>
</evidence>
<evidence type="ECO:0000313" key="6">
    <source>
        <dbReference type="Proteomes" id="UP000054742"/>
    </source>
</evidence>
<gene>
    <name evidence="5" type="ORF">Lbru_1690</name>
</gene>
<dbReference type="GO" id="GO:0016787">
    <property type="term" value="F:hydrolase activity"/>
    <property type="evidence" value="ECO:0007669"/>
    <property type="project" value="UniProtKB-KW"/>
</dbReference>
<protein>
    <submittedName>
        <fullName evidence="5">Putative endonuclease-1</fullName>
        <ecNumber evidence="5">3.1.21.-</ecNumber>
    </submittedName>
</protein>
<keyword evidence="4" id="KW-0732">Signal</keyword>
<feature type="signal peptide" evidence="4">
    <location>
        <begin position="1"/>
        <end position="29"/>
    </location>
</feature>
<organism evidence="5 6">
    <name type="scientific">Legionella brunensis</name>
    <dbReference type="NCBI Taxonomy" id="29422"/>
    <lineage>
        <taxon>Bacteria</taxon>
        <taxon>Pseudomonadati</taxon>
        <taxon>Pseudomonadota</taxon>
        <taxon>Gammaproteobacteria</taxon>
        <taxon>Legionellales</taxon>
        <taxon>Legionellaceae</taxon>
        <taxon>Legionella</taxon>
    </lineage>
</organism>
<dbReference type="Proteomes" id="UP000054742">
    <property type="component" value="Unassembled WGS sequence"/>
</dbReference>
<accession>A0A0W0SKI9</accession>
<reference evidence="5 6" key="1">
    <citation type="submission" date="2015-11" db="EMBL/GenBank/DDBJ databases">
        <title>Genomic analysis of 38 Legionella species identifies large and diverse effector repertoires.</title>
        <authorList>
            <person name="Burstein D."/>
            <person name="Amaro F."/>
            <person name="Zusman T."/>
            <person name="Lifshitz Z."/>
            <person name="Cohen O."/>
            <person name="Gilbert J.A."/>
            <person name="Pupko T."/>
            <person name="Shuman H.A."/>
            <person name="Segal G."/>
        </authorList>
    </citation>
    <scope>NUCLEOTIDE SEQUENCE [LARGE SCALE GENOMIC DNA]</scope>
    <source>
        <strain evidence="5 6">ATCC 43878</strain>
    </source>
</reference>
<keyword evidence="3 5" id="KW-0378">Hydrolase</keyword>
<dbReference type="PATRIC" id="fig|29422.6.peg.1795"/>
<proteinExistence type="inferred from homology"/>
<dbReference type="Pfam" id="PF04231">
    <property type="entry name" value="Endonuclease_1"/>
    <property type="match status" value="1"/>
</dbReference>
<keyword evidence="6" id="KW-1185">Reference proteome</keyword>
<dbReference type="PANTHER" id="PTHR33607">
    <property type="entry name" value="ENDONUCLEASE-1"/>
    <property type="match status" value="1"/>
</dbReference>
<evidence type="ECO:0000256" key="4">
    <source>
        <dbReference type="SAM" id="SignalP"/>
    </source>
</evidence>
<dbReference type="SUPFAM" id="SSF54060">
    <property type="entry name" value="His-Me finger endonucleases"/>
    <property type="match status" value="1"/>
</dbReference>
<dbReference type="InterPro" id="IPR044925">
    <property type="entry name" value="His-Me_finger_sf"/>
</dbReference>
<dbReference type="InterPro" id="IPR007346">
    <property type="entry name" value="Endonuclease-I"/>
</dbReference>
<feature type="chain" id="PRO_5006912079" evidence="4">
    <location>
        <begin position="30"/>
        <end position="243"/>
    </location>
</feature>
<dbReference type="EMBL" id="LNXV01000015">
    <property type="protein sequence ID" value="KTC83721.1"/>
    <property type="molecule type" value="Genomic_DNA"/>
</dbReference>
<dbReference type="GO" id="GO:0004519">
    <property type="term" value="F:endonuclease activity"/>
    <property type="evidence" value="ECO:0007669"/>
    <property type="project" value="UniProtKB-KW"/>
</dbReference>
<dbReference type="EC" id="3.1.21.-" evidence="5"/>
<dbReference type="AlphaFoldDB" id="A0A0W0SKI9"/>
<evidence type="ECO:0000256" key="1">
    <source>
        <dbReference type="ARBA" id="ARBA00006429"/>
    </source>
</evidence>
<keyword evidence="5" id="KW-0255">Endonuclease</keyword>
<sequence>MHYPKFNFVMIRMNKLMWLLGLLFFTSVAASQSPNTFPQAKKIAASIFAKNPITLYCHCRFDSKKAIDLSSCRMEEAQSIKRSHRLEWEHMMPAEHFGQQRPCWREALCEKQGKRFKGRKCCELIDKQFNHMEAELYNLWPSVGLINQLRSNYRYGLIPTKAKTYGCDFGVKKENRIVEPADDAKGIVARANLFMASHYKLRLSDSQRQLFEAWNKMFPPSPWEITWALEVEAIEGYKNPYIG</sequence>
<dbReference type="STRING" id="29422.Lbru_1690"/>
<evidence type="ECO:0000256" key="3">
    <source>
        <dbReference type="ARBA" id="ARBA00022801"/>
    </source>
</evidence>
<dbReference type="PANTHER" id="PTHR33607:SF2">
    <property type="entry name" value="ENDONUCLEASE-1"/>
    <property type="match status" value="1"/>
</dbReference>
<comment type="caution">
    <text evidence="5">The sequence shown here is derived from an EMBL/GenBank/DDBJ whole genome shotgun (WGS) entry which is preliminary data.</text>
</comment>
<keyword evidence="2" id="KW-0540">Nuclease</keyword>
<name>A0A0W0SKI9_9GAMM</name>